<proteinExistence type="inferred from homology"/>
<comment type="similarity">
    <text evidence="2">Belongs to the RmuC family.</text>
</comment>
<accession>A0A177NE75</accession>
<evidence type="ECO:0000256" key="3">
    <source>
        <dbReference type="ARBA" id="ARBA00023054"/>
    </source>
</evidence>
<comment type="caution">
    <text evidence="6">The sequence shown here is derived from an EMBL/GenBank/DDBJ whole genome shotgun (WGS) entry which is preliminary data.</text>
</comment>
<sequence>MDQWLWPLATLLAAVLGFVLSAWPAGNRRRAQNELIENQQAQLQQQNIKLAVTEERLVLLQQKEVELQSLRQQLLQLKTENADLNARQQEQHKSNAEKIRLLQDAENQLKAQFENLAHRIFEERGKQFVEHNKTSIESLVAPLKLQLGEFKNRVENVYDNETKDRISLREEIVSLRRDTQKMNQEALNLTRALKGDHKTQGNWGEMILEKVLEQSGLRKGIEYETQANLRDQDNRMFKPDVIIRLPDNKDVIIDSKVSLVAYERYCSAEEDHQRIEALKQHTEAVRNHIKSLSSKDYSSLKGLRSLDFVLLFMPIEAAFMAAFQADEKLFSDAFEHKIVVVTPTTLLATLRTIQNIWRYEQQNENARLIADKAGTLYDKIRGFAEDIEKLGNQLSTVHKTYDGIVNKLSTGSGNLLRQASSFEELGVKVKKKLPKSLTEQMQMDNEPE</sequence>
<evidence type="ECO:0000256" key="4">
    <source>
        <dbReference type="ARBA" id="ARBA00023172"/>
    </source>
</evidence>
<evidence type="ECO:0000256" key="5">
    <source>
        <dbReference type="SAM" id="Coils"/>
    </source>
</evidence>
<dbReference type="OrthoDB" id="9765111at2"/>
<feature type="coiled-coil region" evidence="5">
    <location>
        <begin position="29"/>
        <end position="119"/>
    </location>
</feature>
<dbReference type="Proteomes" id="UP000078476">
    <property type="component" value="Unassembled WGS sequence"/>
</dbReference>
<dbReference type="EMBL" id="LUUI01000102">
    <property type="protein sequence ID" value="OAI15469.1"/>
    <property type="molecule type" value="Genomic_DNA"/>
</dbReference>
<dbReference type="PANTHER" id="PTHR30563:SF0">
    <property type="entry name" value="DNA RECOMBINATION PROTEIN RMUC"/>
    <property type="match status" value="1"/>
</dbReference>
<dbReference type="InterPro" id="IPR003798">
    <property type="entry name" value="DNA_recombination_RmuC"/>
</dbReference>
<evidence type="ECO:0000313" key="6">
    <source>
        <dbReference type="EMBL" id="OAI15469.1"/>
    </source>
</evidence>
<name>A0A177NE75_9GAMM</name>
<dbReference type="STRING" id="980561.A1359_00850"/>
<keyword evidence="3 5" id="KW-0175">Coiled coil</keyword>
<reference evidence="6 7" key="1">
    <citation type="submission" date="2016-03" db="EMBL/GenBank/DDBJ databases">
        <authorList>
            <person name="Ploux O."/>
        </authorList>
    </citation>
    <scope>NUCLEOTIDE SEQUENCE [LARGE SCALE GENOMIC DNA]</scope>
    <source>
        <strain evidence="6 7">R-45370</strain>
    </source>
</reference>
<evidence type="ECO:0000256" key="1">
    <source>
        <dbReference type="ARBA" id="ARBA00003416"/>
    </source>
</evidence>
<dbReference type="Pfam" id="PF02646">
    <property type="entry name" value="RmuC"/>
    <property type="match status" value="1"/>
</dbReference>
<keyword evidence="7" id="KW-1185">Reference proteome</keyword>
<evidence type="ECO:0000256" key="2">
    <source>
        <dbReference type="ARBA" id="ARBA00009840"/>
    </source>
</evidence>
<organism evidence="6 7">
    <name type="scientific">Methylomonas lenta</name>
    <dbReference type="NCBI Taxonomy" id="980561"/>
    <lineage>
        <taxon>Bacteria</taxon>
        <taxon>Pseudomonadati</taxon>
        <taxon>Pseudomonadota</taxon>
        <taxon>Gammaproteobacteria</taxon>
        <taxon>Methylococcales</taxon>
        <taxon>Methylococcaceae</taxon>
        <taxon>Methylomonas</taxon>
    </lineage>
</organism>
<dbReference type="PANTHER" id="PTHR30563">
    <property type="entry name" value="DNA RECOMBINATION PROTEIN RMUC"/>
    <property type="match status" value="1"/>
</dbReference>
<dbReference type="GO" id="GO:0006310">
    <property type="term" value="P:DNA recombination"/>
    <property type="evidence" value="ECO:0007669"/>
    <property type="project" value="UniProtKB-KW"/>
</dbReference>
<keyword evidence="4" id="KW-0233">DNA recombination</keyword>
<comment type="function">
    <text evidence="1">Involved in DNA recombination.</text>
</comment>
<gene>
    <name evidence="6" type="ORF">A1359_00850</name>
</gene>
<evidence type="ECO:0000313" key="7">
    <source>
        <dbReference type="Proteomes" id="UP000078476"/>
    </source>
</evidence>
<protein>
    <submittedName>
        <fullName evidence="6">Recombinase RmuC</fullName>
    </submittedName>
</protein>
<feature type="coiled-coil region" evidence="5">
    <location>
        <begin position="158"/>
        <end position="185"/>
    </location>
</feature>
<dbReference type="AlphaFoldDB" id="A0A177NE75"/>
<dbReference type="RefSeq" id="WP_066982424.1">
    <property type="nucleotide sequence ID" value="NZ_LUUI01000102.1"/>
</dbReference>